<evidence type="ECO:0000313" key="1">
    <source>
        <dbReference type="EMBL" id="MPM56886.1"/>
    </source>
</evidence>
<evidence type="ECO:0008006" key="2">
    <source>
        <dbReference type="Google" id="ProtNLM"/>
    </source>
</evidence>
<dbReference type="AlphaFoldDB" id="A0A645AVR4"/>
<dbReference type="Gene3D" id="2.60.120.1140">
    <property type="entry name" value="Protein of unknown function DUF192"/>
    <property type="match status" value="1"/>
</dbReference>
<organism evidence="1">
    <name type="scientific">bioreactor metagenome</name>
    <dbReference type="NCBI Taxonomy" id="1076179"/>
    <lineage>
        <taxon>unclassified sequences</taxon>
        <taxon>metagenomes</taxon>
        <taxon>ecological metagenomes</taxon>
    </lineage>
</organism>
<gene>
    <name evidence="1" type="ORF">SDC9_103703</name>
</gene>
<name>A0A645AVR4_9ZZZZ</name>
<dbReference type="EMBL" id="VSSQ01015985">
    <property type="protein sequence ID" value="MPM56886.1"/>
    <property type="molecule type" value="Genomic_DNA"/>
</dbReference>
<sequence>MKYSECEVYVGPVILFKNVKIANTFIKRLVGLLKTESLASHGGMLISPCNKIHTLGMQYPIDVLFLSSDGEIIDIISSMQAGKVSPMIKGADHVLELSPGAAASRGLKKGDYLTIPAVKIGTKH</sequence>
<reference evidence="1" key="1">
    <citation type="submission" date="2019-08" db="EMBL/GenBank/DDBJ databases">
        <authorList>
            <person name="Kucharzyk K."/>
            <person name="Murdoch R.W."/>
            <person name="Higgins S."/>
            <person name="Loffler F."/>
        </authorList>
    </citation>
    <scope>NUCLEOTIDE SEQUENCE</scope>
</reference>
<proteinExistence type="predicted"/>
<dbReference type="PANTHER" id="PTHR37953:SF1">
    <property type="entry name" value="UPF0127 PROTEIN MJ1496"/>
    <property type="match status" value="1"/>
</dbReference>
<comment type="caution">
    <text evidence="1">The sequence shown here is derived from an EMBL/GenBank/DDBJ whole genome shotgun (WGS) entry which is preliminary data.</text>
</comment>
<accession>A0A645AVR4</accession>
<dbReference type="InterPro" id="IPR038695">
    <property type="entry name" value="Saro_0823-like_sf"/>
</dbReference>
<dbReference type="PANTHER" id="PTHR37953">
    <property type="entry name" value="UPF0127 PROTEIN MJ1496"/>
    <property type="match status" value="1"/>
</dbReference>
<dbReference type="InterPro" id="IPR003795">
    <property type="entry name" value="DUF192"/>
</dbReference>
<protein>
    <recommendedName>
        <fullName evidence="2">DUF192 domain-containing protein</fullName>
    </recommendedName>
</protein>
<dbReference type="Pfam" id="PF02643">
    <property type="entry name" value="DUF192"/>
    <property type="match status" value="1"/>
</dbReference>